<organism evidence="9 10">
    <name type="scientific">Salinisphaera orenii YIM 95161</name>
    <dbReference type="NCBI Taxonomy" id="1051139"/>
    <lineage>
        <taxon>Bacteria</taxon>
        <taxon>Pseudomonadati</taxon>
        <taxon>Pseudomonadota</taxon>
        <taxon>Gammaproteobacteria</taxon>
        <taxon>Salinisphaerales</taxon>
        <taxon>Salinisphaeraceae</taxon>
        <taxon>Salinisphaera</taxon>
    </lineage>
</organism>
<dbReference type="GO" id="GO:0022857">
    <property type="term" value="F:transmembrane transporter activity"/>
    <property type="evidence" value="ECO:0007669"/>
    <property type="project" value="InterPro"/>
</dbReference>
<reference evidence="9 10" key="1">
    <citation type="submission" date="2013-10" db="EMBL/GenBank/DDBJ databases">
        <title>Salinisphaera halophila YIM 95161 Genome Sequencing.</title>
        <authorList>
            <person name="Lai Q."/>
            <person name="Li C."/>
            <person name="Shao Z."/>
        </authorList>
    </citation>
    <scope>NUCLEOTIDE SEQUENCE [LARGE SCALE GENOMIC DNA]</scope>
    <source>
        <strain evidence="9 10">YIM 95161</strain>
    </source>
</reference>
<evidence type="ECO:0000256" key="3">
    <source>
        <dbReference type="ARBA" id="ARBA00022475"/>
    </source>
</evidence>
<dbReference type="Proteomes" id="UP000285123">
    <property type="component" value="Unassembled WGS sequence"/>
</dbReference>
<keyword evidence="5 8" id="KW-1133">Transmembrane helix</keyword>
<evidence type="ECO:0000313" key="10">
    <source>
        <dbReference type="Proteomes" id="UP000285123"/>
    </source>
</evidence>
<dbReference type="Pfam" id="PF02472">
    <property type="entry name" value="ExbD"/>
    <property type="match status" value="1"/>
</dbReference>
<dbReference type="GO" id="GO:0015031">
    <property type="term" value="P:protein transport"/>
    <property type="evidence" value="ECO:0007669"/>
    <property type="project" value="UniProtKB-KW"/>
</dbReference>
<dbReference type="AlphaFoldDB" id="A0A423Q8J4"/>
<dbReference type="EMBL" id="AYKF01000024">
    <property type="protein sequence ID" value="ROO36334.1"/>
    <property type="molecule type" value="Genomic_DNA"/>
</dbReference>
<sequence>MRFGRNDDTEPRVNLTPLIDVVFILLIFFIVSARFADERVLALELPPAAHAGATKEAHVDVRVTPGGGFEVAGESVAAEALVASLRAQRAQYPDRALRVRADRDARHGAVVRVFDAAAAAGFARVDVATRSQE</sequence>
<comment type="caution">
    <text evidence="9">The sequence shown here is derived from an EMBL/GenBank/DDBJ whole genome shotgun (WGS) entry which is preliminary data.</text>
</comment>
<protein>
    <submittedName>
        <fullName evidence="9">Biopolymer transporter ExbD</fullName>
    </submittedName>
</protein>
<evidence type="ECO:0000256" key="4">
    <source>
        <dbReference type="ARBA" id="ARBA00022692"/>
    </source>
</evidence>
<comment type="subcellular location">
    <subcellularLocation>
        <location evidence="1">Cell membrane</location>
        <topology evidence="1">Single-pass membrane protein</topology>
    </subcellularLocation>
    <subcellularLocation>
        <location evidence="7">Cell membrane</location>
        <topology evidence="7">Single-pass type II membrane protein</topology>
    </subcellularLocation>
</comment>
<keyword evidence="3" id="KW-1003">Cell membrane</keyword>
<comment type="similarity">
    <text evidence="2 7">Belongs to the ExbD/TolR family.</text>
</comment>
<dbReference type="PANTHER" id="PTHR30558">
    <property type="entry name" value="EXBD MEMBRANE COMPONENT OF PMF-DRIVEN MACROMOLECULE IMPORT SYSTEM"/>
    <property type="match status" value="1"/>
</dbReference>
<feature type="transmembrane region" description="Helical" evidence="8">
    <location>
        <begin position="15"/>
        <end position="36"/>
    </location>
</feature>
<keyword evidence="7" id="KW-0813">Transport</keyword>
<keyword evidence="6 8" id="KW-0472">Membrane</keyword>
<evidence type="ECO:0000256" key="2">
    <source>
        <dbReference type="ARBA" id="ARBA00005811"/>
    </source>
</evidence>
<dbReference type="Gene3D" id="3.30.420.270">
    <property type="match status" value="1"/>
</dbReference>
<evidence type="ECO:0000256" key="1">
    <source>
        <dbReference type="ARBA" id="ARBA00004162"/>
    </source>
</evidence>
<name>A0A423Q8J4_9GAMM</name>
<evidence type="ECO:0000256" key="5">
    <source>
        <dbReference type="ARBA" id="ARBA00022989"/>
    </source>
</evidence>
<proteinExistence type="inferred from homology"/>
<gene>
    <name evidence="9" type="ORF">SAHL_02290</name>
</gene>
<accession>A0A423Q8J4</accession>
<evidence type="ECO:0000256" key="7">
    <source>
        <dbReference type="RuleBase" id="RU003879"/>
    </source>
</evidence>
<dbReference type="InterPro" id="IPR003400">
    <property type="entry name" value="ExbD"/>
</dbReference>
<evidence type="ECO:0000313" key="9">
    <source>
        <dbReference type="EMBL" id="ROO36334.1"/>
    </source>
</evidence>
<dbReference type="RefSeq" id="WP_123589792.1">
    <property type="nucleotide sequence ID" value="NZ_AYKF01000024.1"/>
</dbReference>
<keyword evidence="7" id="KW-0653">Protein transport</keyword>
<keyword evidence="4 7" id="KW-0812">Transmembrane</keyword>
<dbReference type="GO" id="GO:0005886">
    <property type="term" value="C:plasma membrane"/>
    <property type="evidence" value="ECO:0007669"/>
    <property type="project" value="UniProtKB-SubCell"/>
</dbReference>
<evidence type="ECO:0000256" key="6">
    <source>
        <dbReference type="ARBA" id="ARBA00023136"/>
    </source>
</evidence>
<evidence type="ECO:0000256" key="8">
    <source>
        <dbReference type="SAM" id="Phobius"/>
    </source>
</evidence>